<keyword evidence="7" id="KW-0067">ATP-binding</keyword>
<dbReference type="EC" id="2.7.13.3" evidence="2"/>
<dbReference type="SUPFAM" id="SSF55785">
    <property type="entry name" value="PYP-like sensor domain (PAS domain)"/>
    <property type="match status" value="1"/>
</dbReference>
<dbReference type="InterPro" id="IPR036890">
    <property type="entry name" value="HATPase_C_sf"/>
</dbReference>
<evidence type="ECO:0000256" key="7">
    <source>
        <dbReference type="ARBA" id="ARBA00022840"/>
    </source>
</evidence>
<dbReference type="Pfam" id="PF02518">
    <property type="entry name" value="HATPase_c"/>
    <property type="match status" value="1"/>
</dbReference>
<dbReference type="Gene3D" id="3.30.450.20">
    <property type="entry name" value="PAS domain"/>
    <property type="match status" value="1"/>
</dbReference>
<dbReference type="HOGENOM" id="CLU_437875_0_0_0"/>
<evidence type="ECO:0000259" key="8">
    <source>
        <dbReference type="PROSITE" id="PS50109"/>
    </source>
</evidence>
<dbReference type="InterPro" id="IPR036097">
    <property type="entry name" value="HisK_dim/P_sf"/>
</dbReference>
<dbReference type="PROSITE" id="PS50893">
    <property type="entry name" value="ABC_TRANSPORTER_2"/>
    <property type="match status" value="1"/>
</dbReference>
<evidence type="ECO:0000313" key="10">
    <source>
        <dbReference type="EMBL" id="GAK60647.1"/>
    </source>
</evidence>
<keyword evidence="11" id="KW-1185">Reference proteome</keyword>
<keyword evidence="6" id="KW-0547">Nucleotide-binding</keyword>
<dbReference type="SUPFAM" id="SSF52540">
    <property type="entry name" value="P-loop containing nucleoside triphosphate hydrolases"/>
    <property type="match status" value="1"/>
</dbReference>
<dbReference type="GO" id="GO:0005524">
    <property type="term" value="F:ATP binding"/>
    <property type="evidence" value="ECO:0007669"/>
    <property type="project" value="UniProtKB-KW"/>
</dbReference>
<dbReference type="InterPro" id="IPR027417">
    <property type="entry name" value="P-loop_NTPase"/>
</dbReference>
<name>A0A081C7U2_VECG1</name>
<dbReference type="InterPro" id="IPR005467">
    <property type="entry name" value="His_kinase_dom"/>
</dbReference>
<evidence type="ECO:0000256" key="4">
    <source>
        <dbReference type="ARBA" id="ARBA00022553"/>
    </source>
</evidence>
<dbReference type="SUPFAM" id="SSF55874">
    <property type="entry name" value="ATPase domain of HSP90 chaperone/DNA topoisomerase II/histidine kinase"/>
    <property type="match status" value="1"/>
</dbReference>
<accession>A0A081C7U2</accession>
<dbReference type="SUPFAM" id="SSF47384">
    <property type="entry name" value="Homodimeric domain of signal transducing histidine kinase"/>
    <property type="match status" value="1"/>
</dbReference>
<dbReference type="InterPro" id="IPR050107">
    <property type="entry name" value="ABC_carbohydrate_import_ATPase"/>
</dbReference>
<evidence type="ECO:0000256" key="2">
    <source>
        <dbReference type="ARBA" id="ARBA00012438"/>
    </source>
</evidence>
<comment type="catalytic activity">
    <reaction evidence="1">
        <text>ATP + protein L-histidine = ADP + protein N-phospho-L-histidine.</text>
        <dbReference type="EC" id="2.7.13.3"/>
    </reaction>
</comment>
<evidence type="ECO:0000256" key="6">
    <source>
        <dbReference type="ARBA" id="ARBA00022741"/>
    </source>
</evidence>
<evidence type="ECO:0000313" key="11">
    <source>
        <dbReference type="Proteomes" id="UP000030661"/>
    </source>
</evidence>
<keyword evidence="3" id="KW-0813">Transport</keyword>
<sequence>MASPSDSRVLLRLIDICLDYGEWRALHKVNLTIETAQVHAIVGEHGAGKSSLGMVIAGIRKPQAGLITFDGRSYRTLTLKAARQLGIAIVHQQILSLNERFTVAENLFLSSAPFHRLIWKQKTVQAVADFFARYHLTLDPCIPVEELKIPDRIFVEILKHLYARPRLLILDEALEKLSASALQQVLQMLMEFEQTGMSVLFITHRLDDIYEFADKVSVIKHGEILITDDVWQLDKLNLIKIAYTQISQEPTRENLNQEFYHLLKYNEAILRNLPVNLLVTDPTHRIKLVNDYCRQYFRLETGAYENLPVTQLVQSPNAEVAQLLAPPDVPRVSQTFYQAPLTINGVRIISNIKTFPIYDGSLLIGNIIIIEDITEYDHIQKQLFLSEKLASVGLLAAGVAHEINTPLEILYTHLDYMKYRFHTEEFHAAIDTLHEQIAYIANIVGNLHSFSDHKSSIPKEMELNSVIQRMLTLVRHHARRQQIRIHFTPSSAEVFIRAKDNEIKQVILNLLKNSFEAMPAGGDIFIATALVQTDGVNAVELTFRDTGCGICDENPNNIFLPFYSTKTKGGSNIGLGLSVSYGIITKYQGTIILENTADSGCQFLITLPVAS</sequence>
<dbReference type="InterPro" id="IPR003439">
    <property type="entry name" value="ABC_transporter-like_ATP-bd"/>
</dbReference>
<evidence type="ECO:0000256" key="1">
    <source>
        <dbReference type="ARBA" id="ARBA00000085"/>
    </source>
</evidence>
<dbReference type="PANTHER" id="PTHR43790:SF9">
    <property type="entry name" value="GALACTOFURANOSE TRANSPORTER ATP-BINDING PROTEIN YTFR"/>
    <property type="match status" value="1"/>
</dbReference>
<evidence type="ECO:0000256" key="3">
    <source>
        <dbReference type="ARBA" id="ARBA00022448"/>
    </source>
</evidence>
<dbReference type="STRING" id="1499967.U27_00544"/>
<dbReference type="PRINTS" id="PR00344">
    <property type="entry name" value="BCTRLSENSOR"/>
</dbReference>
<feature type="domain" description="ABC transporter" evidence="9">
    <location>
        <begin position="11"/>
        <end position="246"/>
    </location>
</feature>
<dbReference type="Pfam" id="PF00005">
    <property type="entry name" value="ABC_tran"/>
    <property type="match status" value="1"/>
</dbReference>
<dbReference type="PROSITE" id="PS50109">
    <property type="entry name" value="HIS_KIN"/>
    <property type="match status" value="1"/>
</dbReference>
<feature type="domain" description="Histidine kinase" evidence="8">
    <location>
        <begin position="398"/>
        <end position="611"/>
    </location>
</feature>
<dbReference type="InterPro" id="IPR003661">
    <property type="entry name" value="HisK_dim/P_dom"/>
</dbReference>
<dbReference type="SMART" id="SM00387">
    <property type="entry name" value="HATPase_c"/>
    <property type="match status" value="1"/>
</dbReference>
<dbReference type="Proteomes" id="UP000030661">
    <property type="component" value="Unassembled WGS sequence"/>
</dbReference>
<organism evidence="10">
    <name type="scientific">Vecturithrix granuli</name>
    <dbReference type="NCBI Taxonomy" id="1499967"/>
    <lineage>
        <taxon>Bacteria</taxon>
        <taxon>Candidatus Moduliflexota</taxon>
        <taxon>Candidatus Vecturitrichia</taxon>
        <taxon>Candidatus Vecturitrichales</taxon>
        <taxon>Candidatus Vecturitrichaceae</taxon>
        <taxon>Candidatus Vecturithrix</taxon>
    </lineage>
</organism>
<keyword evidence="10" id="KW-0418">Kinase</keyword>
<dbReference type="CDD" id="cd00082">
    <property type="entry name" value="HisKA"/>
    <property type="match status" value="1"/>
</dbReference>
<dbReference type="AlphaFoldDB" id="A0A081C7U2"/>
<keyword evidence="5" id="KW-0677">Repeat</keyword>
<evidence type="ECO:0000256" key="5">
    <source>
        <dbReference type="ARBA" id="ARBA00022737"/>
    </source>
</evidence>
<dbReference type="SMART" id="SM00388">
    <property type="entry name" value="HisKA"/>
    <property type="match status" value="1"/>
</dbReference>
<dbReference type="Gene3D" id="3.40.50.300">
    <property type="entry name" value="P-loop containing nucleotide triphosphate hydrolases"/>
    <property type="match status" value="1"/>
</dbReference>
<dbReference type="Pfam" id="PF00512">
    <property type="entry name" value="HisKA"/>
    <property type="match status" value="1"/>
</dbReference>
<proteinExistence type="predicted"/>
<evidence type="ECO:0000259" key="9">
    <source>
        <dbReference type="PROSITE" id="PS50893"/>
    </source>
</evidence>
<dbReference type="InterPro" id="IPR035965">
    <property type="entry name" value="PAS-like_dom_sf"/>
</dbReference>
<keyword evidence="4" id="KW-0597">Phosphoprotein</keyword>
<dbReference type="PANTHER" id="PTHR43790">
    <property type="entry name" value="CARBOHYDRATE TRANSPORT ATP-BINDING PROTEIN MG119-RELATED"/>
    <property type="match status" value="1"/>
</dbReference>
<reference evidence="10" key="1">
    <citation type="journal article" date="2015" name="PeerJ">
        <title>First genomic representation of candidate bacterial phylum KSB3 points to enhanced environmental sensing as a trigger of wastewater bulking.</title>
        <authorList>
            <person name="Sekiguchi Y."/>
            <person name="Ohashi A."/>
            <person name="Parks D.H."/>
            <person name="Yamauchi T."/>
            <person name="Tyson G.W."/>
            <person name="Hugenholtz P."/>
        </authorList>
    </citation>
    <scope>NUCLEOTIDE SEQUENCE [LARGE SCALE GENOMIC DNA]</scope>
</reference>
<dbReference type="GO" id="GO:0000155">
    <property type="term" value="F:phosphorelay sensor kinase activity"/>
    <property type="evidence" value="ECO:0007669"/>
    <property type="project" value="InterPro"/>
</dbReference>
<keyword evidence="10" id="KW-0808">Transferase</keyword>
<dbReference type="InterPro" id="IPR003594">
    <property type="entry name" value="HATPase_dom"/>
</dbReference>
<dbReference type="GO" id="GO:0016887">
    <property type="term" value="F:ATP hydrolysis activity"/>
    <property type="evidence" value="ECO:0007669"/>
    <property type="project" value="InterPro"/>
</dbReference>
<gene>
    <name evidence="10" type="ORF">U27_00544</name>
</gene>
<protein>
    <recommendedName>
        <fullName evidence="2">histidine kinase</fullName>
        <ecNumber evidence="2">2.7.13.3</ecNumber>
    </recommendedName>
</protein>
<dbReference type="eggNOG" id="COG1129">
    <property type="taxonomic scope" value="Bacteria"/>
</dbReference>
<dbReference type="eggNOG" id="COG4191">
    <property type="taxonomic scope" value="Bacteria"/>
</dbReference>
<dbReference type="Gene3D" id="1.10.287.130">
    <property type="match status" value="1"/>
</dbReference>
<dbReference type="InterPro" id="IPR004358">
    <property type="entry name" value="Sig_transdc_His_kin-like_C"/>
</dbReference>
<dbReference type="EMBL" id="DF820474">
    <property type="protein sequence ID" value="GAK60647.1"/>
    <property type="molecule type" value="Genomic_DNA"/>
</dbReference>
<dbReference type="Gene3D" id="3.30.565.10">
    <property type="entry name" value="Histidine kinase-like ATPase, C-terminal domain"/>
    <property type="match status" value="1"/>
</dbReference>